<dbReference type="AlphaFoldDB" id="A0A2A9NSG9"/>
<keyword evidence="3" id="KW-1185">Reference proteome</keyword>
<feature type="transmembrane region" description="Helical" evidence="1">
    <location>
        <begin position="7"/>
        <end position="30"/>
    </location>
</feature>
<keyword evidence="1" id="KW-0472">Membrane</keyword>
<dbReference type="Proteomes" id="UP000242287">
    <property type="component" value="Unassembled WGS sequence"/>
</dbReference>
<feature type="transmembrane region" description="Helical" evidence="1">
    <location>
        <begin position="36"/>
        <end position="54"/>
    </location>
</feature>
<evidence type="ECO:0000313" key="2">
    <source>
        <dbReference type="EMBL" id="PFH51217.1"/>
    </source>
</evidence>
<name>A0A2A9NSG9_9AGAR</name>
<organism evidence="2 3">
    <name type="scientific">Amanita thiersii Skay4041</name>
    <dbReference type="NCBI Taxonomy" id="703135"/>
    <lineage>
        <taxon>Eukaryota</taxon>
        <taxon>Fungi</taxon>
        <taxon>Dikarya</taxon>
        <taxon>Basidiomycota</taxon>
        <taxon>Agaricomycotina</taxon>
        <taxon>Agaricomycetes</taxon>
        <taxon>Agaricomycetidae</taxon>
        <taxon>Agaricales</taxon>
        <taxon>Pluteineae</taxon>
        <taxon>Amanitaceae</taxon>
        <taxon>Amanita</taxon>
    </lineage>
</organism>
<feature type="transmembrane region" description="Helical" evidence="1">
    <location>
        <begin position="94"/>
        <end position="114"/>
    </location>
</feature>
<feature type="non-terminal residue" evidence="2">
    <location>
        <position position="1"/>
    </location>
</feature>
<proteinExistence type="predicted"/>
<gene>
    <name evidence="2" type="ORF">AMATHDRAFT_143136</name>
</gene>
<dbReference type="EMBL" id="KZ301990">
    <property type="protein sequence ID" value="PFH51217.1"/>
    <property type="molecule type" value="Genomic_DNA"/>
</dbReference>
<dbReference type="OrthoDB" id="2977496at2759"/>
<reference evidence="2 3" key="1">
    <citation type="submission" date="2014-02" db="EMBL/GenBank/DDBJ databases">
        <title>Transposable element dynamics among asymbiotic and ectomycorrhizal Amanita fungi.</title>
        <authorList>
            <consortium name="DOE Joint Genome Institute"/>
            <person name="Hess J."/>
            <person name="Skrede I."/>
            <person name="Wolfe B."/>
            <person name="LaButti K."/>
            <person name="Ohm R.A."/>
            <person name="Grigoriev I.V."/>
            <person name="Pringle A."/>
        </authorList>
    </citation>
    <scope>NUCLEOTIDE SEQUENCE [LARGE SCALE GENOMIC DNA]</scope>
    <source>
        <strain evidence="2 3">SKay4041</strain>
    </source>
</reference>
<protein>
    <submittedName>
        <fullName evidence="2">Uncharacterized protein</fullName>
    </submittedName>
</protein>
<evidence type="ECO:0000313" key="3">
    <source>
        <dbReference type="Proteomes" id="UP000242287"/>
    </source>
</evidence>
<accession>A0A2A9NSG9</accession>
<keyword evidence="1" id="KW-1133">Transmembrane helix</keyword>
<keyword evidence="1" id="KW-0812">Transmembrane</keyword>
<evidence type="ECO:0000256" key="1">
    <source>
        <dbReference type="SAM" id="Phobius"/>
    </source>
</evidence>
<sequence>VHDHPYLIHLITWFIFFGPLAIIFPLLLLYELCVAVLFHLTFLFHGLIPGTGSASKTYARIRERTDDARQWLFVSVEDASNTYNKWTMEHTSLLVLRLASGICGLVILYCIWFIW</sequence>